<evidence type="ECO:0000313" key="2">
    <source>
        <dbReference type="Proteomes" id="UP000003789"/>
    </source>
</evidence>
<comment type="caution">
    <text evidence="1">The sequence shown here is derived from an EMBL/GenBank/DDBJ whole genome shotgun (WGS) entry which is preliminary data.</text>
</comment>
<name>Q1YVN2_9GAMM</name>
<dbReference type="Proteomes" id="UP000003789">
    <property type="component" value="Unassembled WGS sequence"/>
</dbReference>
<dbReference type="EMBL" id="AAPH01000070">
    <property type="protein sequence ID" value="EAS40336.1"/>
    <property type="molecule type" value="Genomic_DNA"/>
</dbReference>
<gene>
    <name evidence="1" type="ORF">P3TCK_11124</name>
</gene>
<proteinExistence type="predicted"/>
<accession>Q1YVN2</accession>
<dbReference type="HOGENOM" id="CLU_3397866_0_0_6"/>
<dbReference type="AlphaFoldDB" id="Q1YVN2"/>
<reference evidence="1 2" key="1">
    <citation type="submission" date="2006-03" db="EMBL/GenBank/DDBJ databases">
        <authorList>
            <person name="Bartlett D.H."/>
            <person name="Valle G."/>
            <person name="Lauro F.M."/>
            <person name="Vezzi A."/>
            <person name="Simonato F."/>
            <person name="Eloe E."/>
            <person name="Vitulo N."/>
            <person name="Stratton T.K."/>
            <person name="D'angelo M."/>
            <person name="Ferriera S."/>
            <person name="Johnson J."/>
            <person name="Kravitz S."/>
            <person name="Beeson K."/>
            <person name="Sutton G."/>
            <person name="Rogers Y."/>
            <person name="Friedman R."/>
            <person name="Frazier M."/>
            <person name="Venter J.C."/>
        </authorList>
    </citation>
    <scope>NUCLEOTIDE SEQUENCE [LARGE SCALE GENOMIC DNA]</scope>
    <source>
        <strain evidence="1 2">3TCK</strain>
    </source>
</reference>
<organism evidence="1 2">
    <name type="scientific">Photobacterium profundum 3TCK</name>
    <dbReference type="NCBI Taxonomy" id="314280"/>
    <lineage>
        <taxon>Bacteria</taxon>
        <taxon>Pseudomonadati</taxon>
        <taxon>Pseudomonadota</taxon>
        <taxon>Gammaproteobacteria</taxon>
        <taxon>Vibrionales</taxon>
        <taxon>Vibrionaceae</taxon>
        <taxon>Photobacterium</taxon>
    </lineage>
</organism>
<protein>
    <submittedName>
        <fullName evidence="1">Uncharacterized protein</fullName>
    </submittedName>
</protein>
<sequence>MLFLEYLDNLEFTTSEETEMMMETYEYIINE</sequence>
<evidence type="ECO:0000313" key="1">
    <source>
        <dbReference type="EMBL" id="EAS40336.1"/>
    </source>
</evidence>